<keyword evidence="3" id="KW-1185">Reference proteome</keyword>
<accession>A0A2G9HRA5</accession>
<sequence>MFQICLYIYTTIRLKLMFRKKQSGTGGCKLLLSYQVCLVLTYLLDAIVLGFLKLRYLVCSSFAIMRPAQFTQPRTPQIKAFVPDIFGVGSANPLLPLLLK</sequence>
<evidence type="ECO:0000313" key="2">
    <source>
        <dbReference type="EMBL" id="PIN20051.1"/>
    </source>
</evidence>
<keyword evidence="1" id="KW-1133">Transmembrane helix</keyword>
<protein>
    <submittedName>
        <fullName evidence="2">Uncharacterized protein</fullName>
    </submittedName>
</protein>
<dbReference type="Proteomes" id="UP000231279">
    <property type="component" value="Unassembled WGS sequence"/>
</dbReference>
<gene>
    <name evidence="2" type="ORF">CDL12_07269</name>
</gene>
<feature type="transmembrane region" description="Helical" evidence="1">
    <location>
        <begin position="32"/>
        <end position="52"/>
    </location>
</feature>
<proteinExistence type="predicted"/>
<dbReference type="EMBL" id="NKXS01001181">
    <property type="protein sequence ID" value="PIN20051.1"/>
    <property type="molecule type" value="Genomic_DNA"/>
</dbReference>
<evidence type="ECO:0000256" key="1">
    <source>
        <dbReference type="SAM" id="Phobius"/>
    </source>
</evidence>
<name>A0A2G9HRA5_9LAMI</name>
<organism evidence="2 3">
    <name type="scientific">Handroanthus impetiginosus</name>
    <dbReference type="NCBI Taxonomy" id="429701"/>
    <lineage>
        <taxon>Eukaryota</taxon>
        <taxon>Viridiplantae</taxon>
        <taxon>Streptophyta</taxon>
        <taxon>Embryophyta</taxon>
        <taxon>Tracheophyta</taxon>
        <taxon>Spermatophyta</taxon>
        <taxon>Magnoliopsida</taxon>
        <taxon>eudicotyledons</taxon>
        <taxon>Gunneridae</taxon>
        <taxon>Pentapetalae</taxon>
        <taxon>asterids</taxon>
        <taxon>lamiids</taxon>
        <taxon>Lamiales</taxon>
        <taxon>Bignoniaceae</taxon>
        <taxon>Crescentiina</taxon>
        <taxon>Tabebuia alliance</taxon>
        <taxon>Handroanthus</taxon>
    </lineage>
</organism>
<evidence type="ECO:0000313" key="3">
    <source>
        <dbReference type="Proteomes" id="UP000231279"/>
    </source>
</evidence>
<keyword evidence="1" id="KW-0812">Transmembrane</keyword>
<comment type="caution">
    <text evidence="2">The sequence shown here is derived from an EMBL/GenBank/DDBJ whole genome shotgun (WGS) entry which is preliminary data.</text>
</comment>
<dbReference type="AlphaFoldDB" id="A0A2G9HRA5"/>
<reference evidence="3" key="1">
    <citation type="journal article" date="2018" name="Gigascience">
        <title>Genome assembly of the Pink Ipe (Handroanthus impetiginosus, Bignoniaceae), a highly valued, ecologically keystone Neotropical timber forest tree.</title>
        <authorList>
            <person name="Silva-Junior O.B."/>
            <person name="Grattapaglia D."/>
            <person name="Novaes E."/>
            <person name="Collevatti R.G."/>
        </authorList>
    </citation>
    <scope>NUCLEOTIDE SEQUENCE [LARGE SCALE GENOMIC DNA]</scope>
    <source>
        <strain evidence="3">cv. UFG-1</strain>
    </source>
</reference>
<keyword evidence="1" id="KW-0472">Membrane</keyword>